<protein>
    <recommendedName>
        <fullName evidence="6">Fatty acid hydroxylase domain-containing protein</fullName>
    </recommendedName>
</protein>
<feature type="domain" description="Fatty acid hydroxylase" evidence="6">
    <location>
        <begin position="112"/>
        <end position="245"/>
    </location>
</feature>
<evidence type="ECO:0000256" key="5">
    <source>
        <dbReference type="SAM" id="Phobius"/>
    </source>
</evidence>
<keyword evidence="4 5" id="KW-0472">Membrane</keyword>
<dbReference type="GO" id="GO:0016020">
    <property type="term" value="C:membrane"/>
    <property type="evidence" value="ECO:0007669"/>
    <property type="project" value="UniProtKB-SubCell"/>
</dbReference>
<dbReference type="Pfam" id="PF04116">
    <property type="entry name" value="FA_hydroxylase"/>
    <property type="match status" value="1"/>
</dbReference>
<comment type="subcellular location">
    <subcellularLocation>
        <location evidence="1">Membrane</location>
    </subcellularLocation>
</comment>
<dbReference type="InterPro" id="IPR006694">
    <property type="entry name" value="Fatty_acid_hydroxylase"/>
</dbReference>
<keyword evidence="2 5" id="KW-0812">Transmembrane</keyword>
<evidence type="ECO:0000259" key="6">
    <source>
        <dbReference type="Pfam" id="PF04116"/>
    </source>
</evidence>
<dbReference type="AlphaFoldDB" id="A0AAY4C536"/>
<reference evidence="7" key="3">
    <citation type="submission" date="2025-09" db="UniProtKB">
        <authorList>
            <consortium name="Ensembl"/>
        </authorList>
    </citation>
    <scope>IDENTIFICATION</scope>
</reference>
<feature type="transmembrane region" description="Helical" evidence="5">
    <location>
        <begin position="103"/>
        <end position="124"/>
    </location>
</feature>
<evidence type="ECO:0000313" key="7">
    <source>
        <dbReference type="Ensembl" id="ENSDCDP00010027671.1"/>
    </source>
</evidence>
<dbReference type="GO" id="GO:0005506">
    <property type="term" value="F:iron ion binding"/>
    <property type="evidence" value="ECO:0007669"/>
    <property type="project" value="InterPro"/>
</dbReference>
<reference evidence="7 8" key="1">
    <citation type="submission" date="2020-06" db="EMBL/GenBank/DDBJ databases">
        <authorList>
            <consortium name="Wellcome Sanger Institute Data Sharing"/>
        </authorList>
    </citation>
    <scope>NUCLEOTIDE SEQUENCE [LARGE SCALE GENOMIC DNA]</scope>
</reference>
<proteinExistence type="predicted"/>
<name>A0AAY4C536_9TELE</name>
<sequence>MLYFGTINRRKCGGSERVLQPMWDHLVFHYYPLVSSPFFPVLLKNMPAFHNYKIQGERHPTMPMMLKSLGMAIYNHVVFVTPGVLLLHILVPAPNLPALAPTVWEVFSGSVGLLLIFDTQYFFWHMIHHKNVHLYKWVHAIHHEYVSPFSWSTQHLSIFELVTLGFWSHLDPILFKSHPLTTWILTIFSIWMSVENHIGYNLPWTLNYLVPFGLLGGAPAHDIHHQKPSRNFAPFFTHWDRILGTHCFFRFYIYIGSTEVEICFGFRPLTNHMYRFPEFC</sequence>
<feature type="transmembrane region" description="Helical" evidence="5">
    <location>
        <begin position="72"/>
        <end position="91"/>
    </location>
</feature>
<dbReference type="Ensembl" id="ENSDCDT00010034169.1">
    <property type="protein sequence ID" value="ENSDCDP00010027671.1"/>
    <property type="gene ID" value="ENSDCDG00010017457.1"/>
</dbReference>
<evidence type="ECO:0000256" key="3">
    <source>
        <dbReference type="ARBA" id="ARBA00022989"/>
    </source>
</evidence>
<organism evidence="7 8">
    <name type="scientific">Denticeps clupeoides</name>
    <name type="common">denticle herring</name>
    <dbReference type="NCBI Taxonomy" id="299321"/>
    <lineage>
        <taxon>Eukaryota</taxon>
        <taxon>Metazoa</taxon>
        <taxon>Chordata</taxon>
        <taxon>Craniata</taxon>
        <taxon>Vertebrata</taxon>
        <taxon>Euteleostomi</taxon>
        <taxon>Actinopterygii</taxon>
        <taxon>Neopterygii</taxon>
        <taxon>Teleostei</taxon>
        <taxon>Clupei</taxon>
        <taxon>Clupeiformes</taxon>
        <taxon>Denticipitoidei</taxon>
        <taxon>Denticipitidae</taxon>
        <taxon>Denticeps</taxon>
    </lineage>
</organism>
<dbReference type="GO" id="GO:0016491">
    <property type="term" value="F:oxidoreductase activity"/>
    <property type="evidence" value="ECO:0007669"/>
    <property type="project" value="InterPro"/>
</dbReference>
<dbReference type="Proteomes" id="UP000694580">
    <property type="component" value="Chromosome 17"/>
</dbReference>
<evidence type="ECO:0000256" key="4">
    <source>
        <dbReference type="ARBA" id="ARBA00023136"/>
    </source>
</evidence>
<dbReference type="GO" id="GO:0008610">
    <property type="term" value="P:lipid biosynthetic process"/>
    <property type="evidence" value="ECO:0007669"/>
    <property type="project" value="InterPro"/>
</dbReference>
<keyword evidence="8" id="KW-1185">Reference proteome</keyword>
<evidence type="ECO:0000256" key="2">
    <source>
        <dbReference type="ARBA" id="ARBA00022692"/>
    </source>
</evidence>
<evidence type="ECO:0000313" key="8">
    <source>
        <dbReference type="Proteomes" id="UP000694580"/>
    </source>
</evidence>
<evidence type="ECO:0000256" key="1">
    <source>
        <dbReference type="ARBA" id="ARBA00004370"/>
    </source>
</evidence>
<reference evidence="7" key="2">
    <citation type="submission" date="2025-08" db="UniProtKB">
        <authorList>
            <consortium name="Ensembl"/>
        </authorList>
    </citation>
    <scope>IDENTIFICATION</scope>
</reference>
<dbReference type="InterPro" id="IPR050307">
    <property type="entry name" value="Sterol_Desaturase_Related"/>
</dbReference>
<keyword evidence="3 5" id="KW-1133">Transmembrane helix</keyword>
<dbReference type="PANTHER" id="PTHR11863">
    <property type="entry name" value="STEROL DESATURASE"/>
    <property type="match status" value="1"/>
</dbReference>
<accession>A0AAY4C536</accession>
<dbReference type="GeneTree" id="ENSGT00940000163793"/>